<dbReference type="Proteomes" id="UP001150266">
    <property type="component" value="Unassembled WGS sequence"/>
</dbReference>
<keyword evidence="1" id="KW-0472">Membrane</keyword>
<protein>
    <submittedName>
        <fullName evidence="3">Uncharacterized protein</fullName>
    </submittedName>
</protein>
<reference evidence="3" key="1">
    <citation type="submission" date="2022-08" db="EMBL/GenBank/DDBJ databases">
        <title>A Global Phylogenomic Analysis of the Shiitake Genus Lentinula.</title>
        <authorList>
            <consortium name="DOE Joint Genome Institute"/>
            <person name="Sierra-Patev S."/>
            <person name="Min B."/>
            <person name="Naranjo-Ortiz M."/>
            <person name="Looney B."/>
            <person name="Konkel Z."/>
            <person name="Slot J.C."/>
            <person name="Sakamoto Y."/>
            <person name="Steenwyk J.L."/>
            <person name="Rokas A."/>
            <person name="Carro J."/>
            <person name="Camarero S."/>
            <person name="Ferreira P."/>
            <person name="Molpeceres G."/>
            <person name="Ruiz-Duenas F.J."/>
            <person name="Serrano A."/>
            <person name="Henrissat B."/>
            <person name="Drula E."/>
            <person name="Hughes K.W."/>
            <person name="Mata J.L."/>
            <person name="Ishikawa N.K."/>
            <person name="Vargas-Isla R."/>
            <person name="Ushijima S."/>
            <person name="Smith C.A."/>
            <person name="Ahrendt S."/>
            <person name="Andreopoulos W."/>
            <person name="He G."/>
            <person name="Labutti K."/>
            <person name="Lipzen A."/>
            <person name="Ng V."/>
            <person name="Riley R."/>
            <person name="Sandor L."/>
            <person name="Barry K."/>
            <person name="Martinez A.T."/>
            <person name="Xiao Y."/>
            <person name="Gibbons J.G."/>
            <person name="Terashima K."/>
            <person name="Grigoriev I.V."/>
            <person name="Hibbett D.S."/>
        </authorList>
    </citation>
    <scope>NUCLEOTIDE SEQUENCE</scope>
    <source>
        <strain evidence="3">JLM2183</strain>
    </source>
</reference>
<evidence type="ECO:0000256" key="1">
    <source>
        <dbReference type="SAM" id="Phobius"/>
    </source>
</evidence>
<proteinExistence type="predicted"/>
<comment type="caution">
    <text evidence="3">The sequence shown here is derived from an EMBL/GenBank/DDBJ whole genome shotgun (WGS) entry which is preliminary data.</text>
</comment>
<feature type="transmembrane region" description="Helical" evidence="1">
    <location>
        <begin position="157"/>
        <end position="177"/>
    </location>
</feature>
<organism evidence="3 4">
    <name type="scientific">Lentinula aciculospora</name>
    <dbReference type="NCBI Taxonomy" id="153920"/>
    <lineage>
        <taxon>Eukaryota</taxon>
        <taxon>Fungi</taxon>
        <taxon>Dikarya</taxon>
        <taxon>Basidiomycota</taxon>
        <taxon>Agaricomycotina</taxon>
        <taxon>Agaricomycetes</taxon>
        <taxon>Agaricomycetidae</taxon>
        <taxon>Agaricales</taxon>
        <taxon>Marasmiineae</taxon>
        <taxon>Omphalotaceae</taxon>
        <taxon>Lentinula</taxon>
    </lineage>
</organism>
<feature type="chain" id="PRO_5040746350" evidence="2">
    <location>
        <begin position="21"/>
        <end position="223"/>
    </location>
</feature>
<gene>
    <name evidence="3" type="ORF">J3R30DRAFT_3402762</name>
</gene>
<dbReference type="EMBL" id="JAOTPV010000005">
    <property type="protein sequence ID" value="KAJ4482132.1"/>
    <property type="molecule type" value="Genomic_DNA"/>
</dbReference>
<dbReference type="OrthoDB" id="2946037at2759"/>
<name>A0A9W9AJP5_9AGAR</name>
<evidence type="ECO:0000256" key="2">
    <source>
        <dbReference type="SAM" id="SignalP"/>
    </source>
</evidence>
<evidence type="ECO:0000313" key="4">
    <source>
        <dbReference type="Proteomes" id="UP001150266"/>
    </source>
</evidence>
<keyword evidence="4" id="KW-1185">Reference proteome</keyword>
<keyword evidence="1" id="KW-1133">Transmembrane helix</keyword>
<evidence type="ECO:0000313" key="3">
    <source>
        <dbReference type="EMBL" id="KAJ4482132.1"/>
    </source>
</evidence>
<keyword evidence="1" id="KW-0812">Transmembrane</keyword>
<keyword evidence="2" id="KW-0732">Signal</keyword>
<accession>A0A9W9AJP5</accession>
<dbReference type="AlphaFoldDB" id="A0A9W9AJP5"/>
<feature type="signal peptide" evidence="2">
    <location>
        <begin position="1"/>
        <end position="20"/>
    </location>
</feature>
<sequence>MKFLPISLLCAIAHLCRTHAAYLAVHEQANLQEGFMMSSTLDERDSQYLCDVMIDKEAFQISVHSTSVTLLHSPDDWSTSPLDGRELSDEFMGFIKQHFRTNAGQSGAPMSTPDRSHLHPSAYPSFRVDSLSISCQQSVIPGSALRRRIGFMHVIDLLSIVGVGFLAAIASGVAALLRRQDCASSTVTDIPRSLQLNHLHERPATYGSGETEYVFDYIKSKLG</sequence>